<sequence length="405" mass="43191">MGFKGATVDRLQGGLGRTNPTNDGICLLIIGGAVAATGLALKTAKEFLTVENAESVGITASYDDTNDILAHHHIDEFFRLSPNGNLFVVLDDDTMTDTELKDILKANSEIKMVGFVRNAAAALADFSAYVAGKQQVVNDLRTENRNVSSVLVEGNVFASATLVAAYDDNREEEVENVSVVIAQDPIIAALKAAYVNYAAIGTALGALSVRGVHENMGSVDIENKPSAFKGNRDYPLTDTARSRWLSANLQNGNPFSGLSATEIQALNDKGYIFAGNYNGYAGIFFSDSHTATESASDYSRIENNRTWDKGADLLRTALLPRVKGNLGTDPDTGTISAVEAGELERIGLDALNTMIAAGEISGADVYIDPSQTLADDTPLQIKGQLVKNNIIHEITVELGLTKKLS</sequence>
<dbReference type="EMBL" id="LCTZ01000002">
    <property type="protein sequence ID" value="KQC30179.1"/>
    <property type="molecule type" value="Genomic_DNA"/>
</dbReference>
<dbReference type="Pfam" id="PF10758">
    <property type="entry name" value="DUF2586"/>
    <property type="match status" value="1"/>
</dbReference>
<evidence type="ECO:0000313" key="1">
    <source>
        <dbReference type="EMBL" id="KQC30179.1"/>
    </source>
</evidence>
<reference evidence="1 2" key="1">
    <citation type="submission" date="2015-04" db="EMBL/GenBank/DDBJ databases">
        <title>Complete genome of flavobacterium.</title>
        <authorList>
            <person name="Kwon Y.M."/>
            <person name="Kim S.-J."/>
        </authorList>
    </citation>
    <scope>NUCLEOTIDE SEQUENCE [LARGE SCALE GENOMIC DNA]</scope>
    <source>
        <strain evidence="1 2">DK169</strain>
    </source>
</reference>
<dbReference type="Proteomes" id="UP000050827">
    <property type="component" value="Unassembled WGS sequence"/>
</dbReference>
<protein>
    <recommendedName>
        <fullName evidence="3">DUF3383 domain-containing protein</fullName>
    </recommendedName>
</protein>
<proteinExistence type="predicted"/>
<dbReference type="OrthoDB" id="1041499at2"/>
<dbReference type="STRING" id="346185.AAY42_10045"/>
<dbReference type="AlphaFoldDB" id="A0A0N8WG08"/>
<name>A0A0N8WG08_9FLAO</name>
<dbReference type="InterPro" id="IPR019694">
    <property type="entry name" value="Phage_HP1_Orf23"/>
</dbReference>
<comment type="caution">
    <text evidence="1">The sequence shown here is derived from an EMBL/GenBank/DDBJ whole genome shotgun (WGS) entry which is preliminary data.</text>
</comment>
<keyword evidence="2" id="KW-1185">Reference proteome</keyword>
<evidence type="ECO:0000313" key="2">
    <source>
        <dbReference type="Proteomes" id="UP000050827"/>
    </source>
</evidence>
<evidence type="ECO:0008006" key="3">
    <source>
        <dbReference type="Google" id="ProtNLM"/>
    </source>
</evidence>
<organism evidence="1 2">
    <name type="scientific">Flagellimonas eckloniae</name>
    <dbReference type="NCBI Taxonomy" id="346185"/>
    <lineage>
        <taxon>Bacteria</taxon>
        <taxon>Pseudomonadati</taxon>
        <taxon>Bacteroidota</taxon>
        <taxon>Flavobacteriia</taxon>
        <taxon>Flavobacteriales</taxon>
        <taxon>Flavobacteriaceae</taxon>
        <taxon>Flagellimonas</taxon>
    </lineage>
</organism>
<dbReference type="RefSeq" id="WP_055394767.1">
    <property type="nucleotide sequence ID" value="NZ_LCTZ01000002.1"/>
</dbReference>
<accession>A0A0N8WG08</accession>
<gene>
    <name evidence="1" type="ORF">AAY42_10045</name>
</gene>